<sequence>MRLDALERRMAALEQRLSLLSPDEIKLVRGDRLITALVGDVATATGVPAAKLVGAGRDRTTARARHLVCWVARKAHAISLQDIGQALGGRDHTTIILSVRQADRLCHRDPHFRLLANDLLERATARGRPCSPKSMSTGKAEWLNPLRRWPGARCGRQMASPTAASV</sequence>
<dbReference type="GO" id="GO:0005524">
    <property type="term" value="F:ATP binding"/>
    <property type="evidence" value="ECO:0007669"/>
    <property type="project" value="InterPro"/>
</dbReference>
<dbReference type="CDD" id="cd06571">
    <property type="entry name" value="Bac_DnaA_C"/>
    <property type="match status" value="1"/>
</dbReference>
<dbReference type="SUPFAM" id="SSF48295">
    <property type="entry name" value="TrpR-like"/>
    <property type="match status" value="1"/>
</dbReference>
<dbReference type="Pfam" id="PF08299">
    <property type="entry name" value="Bac_DnaA_C"/>
    <property type="match status" value="1"/>
</dbReference>
<dbReference type="RefSeq" id="WP_160592608.1">
    <property type="nucleotide sequence ID" value="NZ_CP047895.1"/>
</dbReference>
<protein>
    <recommendedName>
        <fullName evidence="1">Chromosomal replication initiator DnaA C-terminal domain-containing protein</fullName>
    </recommendedName>
</protein>
<dbReference type="InterPro" id="IPR010921">
    <property type="entry name" value="Trp_repressor/repl_initiator"/>
</dbReference>
<dbReference type="Gene3D" id="1.10.1750.10">
    <property type="match status" value="1"/>
</dbReference>
<evidence type="ECO:0000259" key="1">
    <source>
        <dbReference type="SMART" id="SM00760"/>
    </source>
</evidence>
<evidence type="ECO:0000313" key="2">
    <source>
        <dbReference type="EMBL" id="QHL90681.1"/>
    </source>
</evidence>
<feature type="domain" description="Chromosomal replication initiator DnaA C-terminal" evidence="1">
    <location>
        <begin position="33"/>
        <end position="102"/>
    </location>
</feature>
<dbReference type="GO" id="GO:0006270">
    <property type="term" value="P:DNA replication initiation"/>
    <property type="evidence" value="ECO:0007669"/>
    <property type="project" value="InterPro"/>
</dbReference>
<dbReference type="KEGG" id="schy:GVO57_07340"/>
<name>A0A7Z2NVP6_9SPHN</name>
<dbReference type="GO" id="GO:0006275">
    <property type="term" value="P:regulation of DNA replication"/>
    <property type="evidence" value="ECO:0007669"/>
    <property type="project" value="InterPro"/>
</dbReference>
<organism evidence="2 3">
    <name type="scientific">Sphingomonas changnyeongensis</name>
    <dbReference type="NCBI Taxonomy" id="2698679"/>
    <lineage>
        <taxon>Bacteria</taxon>
        <taxon>Pseudomonadati</taxon>
        <taxon>Pseudomonadota</taxon>
        <taxon>Alphaproteobacteria</taxon>
        <taxon>Sphingomonadales</taxon>
        <taxon>Sphingomonadaceae</taxon>
        <taxon>Sphingomonas</taxon>
    </lineage>
</organism>
<dbReference type="Proteomes" id="UP000464468">
    <property type="component" value="Chromosome"/>
</dbReference>
<dbReference type="SMART" id="SM00760">
    <property type="entry name" value="Bac_DnaA_C"/>
    <property type="match status" value="1"/>
</dbReference>
<dbReference type="GO" id="GO:0043565">
    <property type="term" value="F:sequence-specific DNA binding"/>
    <property type="evidence" value="ECO:0007669"/>
    <property type="project" value="InterPro"/>
</dbReference>
<dbReference type="InterPro" id="IPR013159">
    <property type="entry name" value="DnaA_C"/>
</dbReference>
<evidence type="ECO:0000313" key="3">
    <source>
        <dbReference type="Proteomes" id="UP000464468"/>
    </source>
</evidence>
<keyword evidence="3" id="KW-1185">Reference proteome</keyword>
<gene>
    <name evidence="2" type="ORF">GVO57_07340</name>
</gene>
<dbReference type="EMBL" id="CP047895">
    <property type="protein sequence ID" value="QHL90681.1"/>
    <property type="molecule type" value="Genomic_DNA"/>
</dbReference>
<accession>A0A7Z2NVP6</accession>
<dbReference type="AlphaFoldDB" id="A0A7Z2NVP6"/>
<reference evidence="2 3" key="1">
    <citation type="submission" date="2020-01" db="EMBL/GenBank/DDBJ databases">
        <title>Sphingomonas sp. C33 whole genome sequece.</title>
        <authorList>
            <person name="Park C."/>
        </authorList>
    </citation>
    <scope>NUCLEOTIDE SEQUENCE [LARGE SCALE GENOMIC DNA]</scope>
    <source>
        <strain evidence="2 3">C33</strain>
    </source>
</reference>
<proteinExistence type="predicted"/>